<accession>A0A445ANH6</accession>
<protein>
    <recommendedName>
        <fullName evidence="4">Transposase MuDR plant domain-containing protein</fullName>
    </recommendedName>
</protein>
<sequence length="161" mass="18278">MPRRYITRSQDWRKQVNKEPVHLNVDSSSYSYESAEDSLYKPHMPLGCVDLSSDSDDDIGPSRDRRKRKANNDNGKDKKKATGDEDTPLESEDNADPAVNSIFNDAVKFGHVRLELSMKFTTRDTFKKGGRNYALLEGGGVRYKKNDITICRVVCKNEDCP</sequence>
<proteinExistence type="predicted"/>
<evidence type="ECO:0000313" key="3">
    <source>
        <dbReference type="Proteomes" id="UP000289738"/>
    </source>
</evidence>
<feature type="region of interest" description="Disordered" evidence="1">
    <location>
        <begin position="43"/>
        <end position="97"/>
    </location>
</feature>
<reference evidence="2 3" key="1">
    <citation type="submission" date="2019-01" db="EMBL/GenBank/DDBJ databases">
        <title>Sequencing of cultivated peanut Arachis hypogaea provides insights into genome evolution and oil improvement.</title>
        <authorList>
            <person name="Chen X."/>
        </authorList>
    </citation>
    <scope>NUCLEOTIDE SEQUENCE [LARGE SCALE GENOMIC DNA]</scope>
    <source>
        <strain evidence="3">cv. Fuhuasheng</strain>
        <tissue evidence="2">Leaves</tissue>
    </source>
</reference>
<feature type="compositionally biased region" description="Acidic residues" evidence="1">
    <location>
        <begin position="84"/>
        <end position="95"/>
    </location>
</feature>
<keyword evidence="3" id="KW-1185">Reference proteome</keyword>
<dbReference type="Proteomes" id="UP000289738">
    <property type="component" value="Chromosome B01"/>
</dbReference>
<name>A0A445ANH6_ARAHY</name>
<dbReference type="EMBL" id="SDMP01000011">
    <property type="protein sequence ID" value="RYR27996.1"/>
    <property type="molecule type" value="Genomic_DNA"/>
</dbReference>
<evidence type="ECO:0000313" key="2">
    <source>
        <dbReference type="EMBL" id="RYR27996.1"/>
    </source>
</evidence>
<gene>
    <name evidence="2" type="ORF">Ahy_B01g052078</name>
</gene>
<organism evidence="2 3">
    <name type="scientific">Arachis hypogaea</name>
    <name type="common">Peanut</name>
    <dbReference type="NCBI Taxonomy" id="3818"/>
    <lineage>
        <taxon>Eukaryota</taxon>
        <taxon>Viridiplantae</taxon>
        <taxon>Streptophyta</taxon>
        <taxon>Embryophyta</taxon>
        <taxon>Tracheophyta</taxon>
        <taxon>Spermatophyta</taxon>
        <taxon>Magnoliopsida</taxon>
        <taxon>eudicotyledons</taxon>
        <taxon>Gunneridae</taxon>
        <taxon>Pentapetalae</taxon>
        <taxon>rosids</taxon>
        <taxon>fabids</taxon>
        <taxon>Fabales</taxon>
        <taxon>Fabaceae</taxon>
        <taxon>Papilionoideae</taxon>
        <taxon>50 kb inversion clade</taxon>
        <taxon>dalbergioids sensu lato</taxon>
        <taxon>Dalbergieae</taxon>
        <taxon>Pterocarpus clade</taxon>
        <taxon>Arachis</taxon>
    </lineage>
</organism>
<feature type="compositionally biased region" description="Basic and acidic residues" evidence="1">
    <location>
        <begin position="70"/>
        <end position="83"/>
    </location>
</feature>
<evidence type="ECO:0000256" key="1">
    <source>
        <dbReference type="SAM" id="MobiDB-lite"/>
    </source>
</evidence>
<dbReference type="AlphaFoldDB" id="A0A445ANH6"/>
<comment type="caution">
    <text evidence="2">The sequence shown here is derived from an EMBL/GenBank/DDBJ whole genome shotgun (WGS) entry which is preliminary data.</text>
</comment>
<evidence type="ECO:0008006" key="4">
    <source>
        <dbReference type="Google" id="ProtNLM"/>
    </source>
</evidence>